<feature type="compositionally biased region" description="Basic and acidic residues" evidence="1">
    <location>
        <begin position="51"/>
        <end position="85"/>
    </location>
</feature>
<name>A0A195BKH6_9HYME</name>
<organism evidence="2 3">
    <name type="scientific">Atta colombica</name>
    <dbReference type="NCBI Taxonomy" id="520822"/>
    <lineage>
        <taxon>Eukaryota</taxon>
        <taxon>Metazoa</taxon>
        <taxon>Ecdysozoa</taxon>
        <taxon>Arthropoda</taxon>
        <taxon>Hexapoda</taxon>
        <taxon>Insecta</taxon>
        <taxon>Pterygota</taxon>
        <taxon>Neoptera</taxon>
        <taxon>Endopterygota</taxon>
        <taxon>Hymenoptera</taxon>
        <taxon>Apocrita</taxon>
        <taxon>Aculeata</taxon>
        <taxon>Formicoidea</taxon>
        <taxon>Formicidae</taxon>
        <taxon>Myrmicinae</taxon>
        <taxon>Atta</taxon>
    </lineage>
</organism>
<protein>
    <submittedName>
        <fullName evidence="2">Uncharacterized protein</fullName>
    </submittedName>
</protein>
<reference evidence="2 3" key="1">
    <citation type="submission" date="2015-09" db="EMBL/GenBank/DDBJ databases">
        <title>Atta colombica WGS genome.</title>
        <authorList>
            <person name="Nygaard S."/>
            <person name="Hu H."/>
            <person name="Boomsma J."/>
            <person name="Zhang G."/>
        </authorList>
    </citation>
    <scope>NUCLEOTIDE SEQUENCE [LARGE SCALE GENOMIC DNA]</scope>
    <source>
        <strain evidence="2">Treedump-2</strain>
        <tissue evidence="2">Whole body</tissue>
    </source>
</reference>
<feature type="region of interest" description="Disordered" evidence="1">
    <location>
        <begin position="31"/>
        <end position="105"/>
    </location>
</feature>
<evidence type="ECO:0000313" key="2">
    <source>
        <dbReference type="EMBL" id="KYM85828.1"/>
    </source>
</evidence>
<accession>A0A195BKH6</accession>
<proteinExistence type="predicted"/>
<dbReference type="AlphaFoldDB" id="A0A195BKH6"/>
<sequence>MFTKMIEESDEEDEEDENFKLYLTNDELFEDLLPNNHPSEEDTNSTSLTQKETEESHELRTMEKATTRNTLRDKNVDSKPNDKKGMPSRISNPEISHNKRMKLKE</sequence>
<gene>
    <name evidence="2" type="ORF">ALC53_04413</name>
</gene>
<dbReference type="Proteomes" id="UP000078540">
    <property type="component" value="Unassembled WGS sequence"/>
</dbReference>
<dbReference type="EMBL" id="KQ976449">
    <property type="protein sequence ID" value="KYM85828.1"/>
    <property type="molecule type" value="Genomic_DNA"/>
</dbReference>
<keyword evidence="3" id="KW-1185">Reference proteome</keyword>
<evidence type="ECO:0000313" key="3">
    <source>
        <dbReference type="Proteomes" id="UP000078540"/>
    </source>
</evidence>
<evidence type="ECO:0000256" key="1">
    <source>
        <dbReference type="SAM" id="MobiDB-lite"/>
    </source>
</evidence>